<dbReference type="STRING" id="1229726.GRFL_1661"/>
<proteinExistence type="predicted"/>
<evidence type="ECO:0000313" key="2">
    <source>
        <dbReference type="Proteomes" id="UP000186230"/>
    </source>
</evidence>
<gene>
    <name evidence="1" type="ORF">GRFL_1661</name>
</gene>
<organism evidence="1 2">
    <name type="scientific">Christiangramia flava JLT2011</name>
    <dbReference type="NCBI Taxonomy" id="1229726"/>
    <lineage>
        <taxon>Bacteria</taxon>
        <taxon>Pseudomonadati</taxon>
        <taxon>Bacteroidota</taxon>
        <taxon>Flavobacteriia</taxon>
        <taxon>Flavobacteriales</taxon>
        <taxon>Flavobacteriaceae</taxon>
        <taxon>Christiangramia</taxon>
    </lineage>
</organism>
<protein>
    <submittedName>
        <fullName evidence="1">Uncharacterized protein</fullName>
    </submittedName>
</protein>
<evidence type="ECO:0000313" key="1">
    <source>
        <dbReference type="EMBL" id="APU68385.1"/>
    </source>
</evidence>
<sequence>MRQFFDHFSEISTVFQQNRLEFSHFQKNKRILAGLPDLASAGRNNS</sequence>
<dbReference type="AlphaFoldDB" id="A0A1L7I5J1"/>
<accession>A0A1L7I5J1</accession>
<reference evidence="1 2" key="1">
    <citation type="submission" date="2016-07" db="EMBL/GenBank/DDBJ databases">
        <title>Multi-omics approach to identify versatile polysaccharide utilization systems of a marine flavobacterium Gramella flava.</title>
        <authorList>
            <person name="Tang K."/>
        </authorList>
    </citation>
    <scope>NUCLEOTIDE SEQUENCE [LARGE SCALE GENOMIC DNA]</scope>
    <source>
        <strain evidence="1 2">JLT2011</strain>
    </source>
</reference>
<keyword evidence="2" id="KW-1185">Reference proteome</keyword>
<dbReference type="Proteomes" id="UP000186230">
    <property type="component" value="Chromosome"/>
</dbReference>
<name>A0A1L7I5J1_9FLAO</name>
<dbReference type="KEGG" id="gfl:GRFL_1661"/>
<dbReference type="EMBL" id="CP016359">
    <property type="protein sequence ID" value="APU68385.1"/>
    <property type="molecule type" value="Genomic_DNA"/>
</dbReference>